<gene>
    <name evidence="2" type="ORF">SAMN06265368_2264</name>
</gene>
<dbReference type="RefSeq" id="WP_097153547.1">
    <property type="nucleotide sequence ID" value="NZ_OBEL01000002.1"/>
</dbReference>
<dbReference type="InterPro" id="IPR036390">
    <property type="entry name" value="WH_DNA-bd_sf"/>
</dbReference>
<dbReference type="Pfam" id="PF12802">
    <property type="entry name" value="MarR_2"/>
    <property type="match status" value="1"/>
</dbReference>
<evidence type="ECO:0000259" key="1">
    <source>
        <dbReference type="PROSITE" id="PS50995"/>
    </source>
</evidence>
<name>A0A285PBR8_9HYPH</name>
<dbReference type="OrthoDB" id="582199at2"/>
<dbReference type="PANTHER" id="PTHR33164">
    <property type="entry name" value="TRANSCRIPTIONAL REGULATOR, MARR FAMILY"/>
    <property type="match status" value="1"/>
</dbReference>
<evidence type="ECO:0000313" key="3">
    <source>
        <dbReference type="Proteomes" id="UP000219439"/>
    </source>
</evidence>
<dbReference type="SUPFAM" id="SSF46785">
    <property type="entry name" value="Winged helix' DNA-binding domain"/>
    <property type="match status" value="1"/>
</dbReference>
<dbReference type="Gene3D" id="1.10.10.10">
    <property type="entry name" value="Winged helix-like DNA-binding domain superfamily/Winged helix DNA-binding domain"/>
    <property type="match status" value="1"/>
</dbReference>
<organism evidence="2 3">
    <name type="scientific">Cohaesibacter gelatinilyticus</name>
    <dbReference type="NCBI Taxonomy" id="372072"/>
    <lineage>
        <taxon>Bacteria</taxon>
        <taxon>Pseudomonadati</taxon>
        <taxon>Pseudomonadota</taxon>
        <taxon>Alphaproteobacteria</taxon>
        <taxon>Hyphomicrobiales</taxon>
        <taxon>Cohaesibacteraceae</taxon>
    </lineage>
</organism>
<dbReference type="SMART" id="SM00347">
    <property type="entry name" value="HTH_MARR"/>
    <property type="match status" value="1"/>
</dbReference>
<dbReference type="InterPro" id="IPR039422">
    <property type="entry name" value="MarR/SlyA-like"/>
</dbReference>
<reference evidence="2 3" key="1">
    <citation type="submission" date="2017-09" db="EMBL/GenBank/DDBJ databases">
        <authorList>
            <person name="Ehlers B."/>
            <person name="Leendertz F.H."/>
        </authorList>
    </citation>
    <scope>NUCLEOTIDE SEQUENCE [LARGE SCALE GENOMIC DNA]</scope>
    <source>
        <strain evidence="2 3">DSM 18289</strain>
    </source>
</reference>
<dbReference type="GO" id="GO:0003700">
    <property type="term" value="F:DNA-binding transcription factor activity"/>
    <property type="evidence" value="ECO:0007669"/>
    <property type="project" value="InterPro"/>
</dbReference>
<dbReference type="PROSITE" id="PS50995">
    <property type="entry name" value="HTH_MARR_2"/>
    <property type="match status" value="1"/>
</dbReference>
<sequence length="146" mass="16550">MVKKVDDIRIDHIGWRLWDAAAVWKEKFAAEMVAAGHDWYQEARSSVVPYVGMNGTRQADIVARMGLSKQAVQQLIVDLERSDILRRDPDPDDGRGKIVRFTEKGLASQRDSKKAKKKVEDEIRSVLGDEEFDHLMTVLKKIGSDA</sequence>
<dbReference type="EMBL" id="OBEL01000002">
    <property type="protein sequence ID" value="SNZ19184.1"/>
    <property type="molecule type" value="Genomic_DNA"/>
</dbReference>
<dbReference type="InterPro" id="IPR036388">
    <property type="entry name" value="WH-like_DNA-bd_sf"/>
</dbReference>
<accession>A0A285PBR8</accession>
<proteinExistence type="predicted"/>
<keyword evidence="3" id="KW-1185">Reference proteome</keyword>
<dbReference type="InterPro" id="IPR000835">
    <property type="entry name" value="HTH_MarR-typ"/>
</dbReference>
<protein>
    <submittedName>
        <fullName evidence="2">MarR family protein</fullName>
    </submittedName>
</protein>
<dbReference type="GO" id="GO:0006950">
    <property type="term" value="P:response to stress"/>
    <property type="evidence" value="ECO:0007669"/>
    <property type="project" value="TreeGrafter"/>
</dbReference>
<dbReference type="Proteomes" id="UP000219439">
    <property type="component" value="Unassembled WGS sequence"/>
</dbReference>
<dbReference type="AlphaFoldDB" id="A0A285PBR8"/>
<dbReference type="PANTHER" id="PTHR33164:SF43">
    <property type="entry name" value="HTH-TYPE TRANSCRIPTIONAL REPRESSOR YETL"/>
    <property type="match status" value="1"/>
</dbReference>
<feature type="domain" description="HTH marR-type" evidence="1">
    <location>
        <begin position="1"/>
        <end position="144"/>
    </location>
</feature>
<evidence type="ECO:0000313" key="2">
    <source>
        <dbReference type="EMBL" id="SNZ19184.1"/>
    </source>
</evidence>